<evidence type="ECO:0000313" key="3">
    <source>
        <dbReference type="Proteomes" id="UP000298663"/>
    </source>
</evidence>
<dbReference type="EMBL" id="AZBU02000005">
    <property type="protein sequence ID" value="TKR76693.1"/>
    <property type="molecule type" value="Genomic_DNA"/>
</dbReference>
<dbReference type="SMART" id="SM00329">
    <property type="entry name" value="BPI2"/>
    <property type="match status" value="1"/>
</dbReference>
<dbReference type="SUPFAM" id="SSF55394">
    <property type="entry name" value="Bactericidal permeability-increasing protein, BPI"/>
    <property type="match status" value="1"/>
</dbReference>
<accession>A0A4U5N3F3</accession>
<dbReference type="Gene3D" id="3.15.20.10">
    <property type="entry name" value="Bactericidal permeability-increasing protein, domain 2"/>
    <property type="match status" value="1"/>
</dbReference>
<sequence length="462" mass="51231">MCLSSQSLFLVTSEISGKVGGEEAGGFVHHTSNTYKVEMAVKITRNKKHAPHFEIGKCKSGQGWESAVDYSGKLSGSHMHALKASLAKAAAEVFETNLCTRMAHVIEKHLNDRFAILDPKISLAATTDNQLIEDLQAKLGKRRHQRDIMTDTRYYDQVRVIRETQNDKSTQLNINTFNLGRANNLFLDYSIVNDPKVTQFGLEIDSSGEISLKKSDKTPFGPTEVQLPQSDSAADAMLQITVSDFIPNSLMFHGHDIGLFDTRVDPATPQFGSIMRTSCDLSSGSLFCIGDLFPTMRKQHPNQRVAMHFKTLQAPVLLFRPASLGGIAFSLFGHIDVIALDSPDGKEHLIGAMGIEITATMKMRLTNTMVKGKVNLEKIQLTTQTPKVLLQEELDDAGLLGREVLQRMVNDILKDGIPIPVHPLFRLNKPKVKVINRALLIQADFDLNEQLMNELTGNHFVV</sequence>
<name>A0A4U5N3F3_STECR</name>
<reference evidence="2 3" key="2">
    <citation type="journal article" date="2019" name="G3 (Bethesda)">
        <title>Hybrid Assembly of the Genome of the Entomopathogenic Nematode Steinernema carpocapsae Identifies the X-Chromosome.</title>
        <authorList>
            <person name="Serra L."/>
            <person name="Macchietto M."/>
            <person name="Macias-Munoz A."/>
            <person name="McGill C.J."/>
            <person name="Rodriguez I.M."/>
            <person name="Rodriguez B."/>
            <person name="Murad R."/>
            <person name="Mortazavi A."/>
        </authorList>
    </citation>
    <scope>NUCLEOTIDE SEQUENCE [LARGE SCALE GENOMIC DNA]</scope>
    <source>
        <strain evidence="2 3">ALL</strain>
    </source>
</reference>
<protein>
    <recommendedName>
        <fullName evidence="1">Lipid-binding serum glycoprotein C-terminal domain-containing protein</fullName>
    </recommendedName>
</protein>
<dbReference type="STRING" id="34508.A0A4U5N3F3"/>
<dbReference type="AlphaFoldDB" id="A0A4U5N3F3"/>
<dbReference type="InterPro" id="IPR032942">
    <property type="entry name" value="BPI/LBP/Plunc"/>
</dbReference>
<gene>
    <name evidence="2" type="ORF">L596_017801</name>
</gene>
<proteinExistence type="predicted"/>
<dbReference type="InterPro" id="IPR017943">
    <property type="entry name" value="Bactericidal_perm-incr_a/b_dom"/>
</dbReference>
<dbReference type="GO" id="GO:0008289">
    <property type="term" value="F:lipid binding"/>
    <property type="evidence" value="ECO:0007669"/>
    <property type="project" value="InterPro"/>
</dbReference>
<evidence type="ECO:0000259" key="1">
    <source>
        <dbReference type="SMART" id="SM00329"/>
    </source>
</evidence>
<keyword evidence="3" id="KW-1185">Reference proteome</keyword>
<dbReference type="OrthoDB" id="10255543at2759"/>
<dbReference type="Pfam" id="PF02886">
    <property type="entry name" value="LBP_BPI_CETP_C"/>
    <property type="match status" value="1"/>
</dbReference>
<dbReference type="Proteomes" id="UP000298663">
    <property type="component" value="Unassembled WGS sequence"/>
</dbReference>
<organism evidence="2 3">
    <name type="scientific">Steinernema carpocapsae</name>
    <name type="common">Entomopathogenic nematode</name>
    <dbReference type="NCBI Taxonomy" id="34508"/>
    <lineage>
        <taxon>Eukaryota</taxon>
        <taxon>Metazoa</taxon>
        <taxon>Ecdysozoa</taxon>
        <taxon>Nematoda</taxon>
        <taxon>Chromadorea</taxon>
        <taxon>Rhabditida</taxon>
        <taxon>Tylenchina</taxon>
        <taxon>Panagrolaimomorpha</taxon>
        <taxon>Strongyloidoidea</taxon>
        <taxon>Steinernematidae</taxon>
        <taxon>Steinernema</taxon>
    </lineage>
</organism>
<dbReference type="PANTHER" id="PTHR10504">
    <property type="entry name" value="BACTERICIDAL PERMEABILITY-INCREASING BPI PROTEIN-RELATED"/>
    <property type="match status" value="1"/>
</dbReference>
<feature type="domain" description="Lipid-binding serum glycoprotein C-terminal" evidence="1">
    <location>
        <begin position="232"/>
        <end position="443"/>
    </location>
</feature>
<comment type="caution">
    <text evidence="2">The sequence shown here is derived from an EMBL/GenBank/DDBJ whole genome shotgun (WGS) entry which is preliminary data.</text>
</comment>
<reference evidence="2 3" key="1">
    <citation type="journal article" date="2015" name="Genome Biol.">
        <title>Comparative genomics of Steinernema reveals deeply conserved gene regulatory networks.</title>
        <authorList>
            <person name="Dillman A.R."/>
            <person name="Macchietto M."/>
            <person name="Porter C.F."/>
            <person name="Rogers A."/>
            <person name="Williams B."/>
            <person name="Antoshechkin I."/>
            <person name="Lee M.M."/>
            <person name="Goodwin Z."/>
            <person name="Lu X."/>
            <person name="Lewis E.E."/>
            <person name="Goodrich-Blair H."/>
            <person name="Stock S.P."/>
            <person name="Adams B.J."/>
            <person name="Sternberg P.W."/>
            <person name="Mortazavi A."/>
        </authorList>
    </citation>
    <scope>NUCLEOTIDE SEQUENCE [LARGE SCALE GENOMIC DNA]</scope>
    <source>
        <strain evidence="2 3">ALL</strain>
    </source>
</reference>
<dbReference type="GO" id="GO:0005615">
    <property type="term" value="C:extracellular space"/>
    <property type="evidence" value="ECO:0007669"/>
    <property type="project" value="TreeGrafter"/>
</dbReference>
<dbReference type="PANTHER" id="PTHR10504:SF139">
    <property type="entry name" value="BPI2 DOMAIN-CONTAINING PROTEIN"/>
    <property type="match status" value="1"/>
</dbReference>
<dbReference type="InterPro" id="IPR001124">
    <property type="entry name" value="Lipid-bd_serum_glycop_C"/>
</dbReference>
<evidence type="ECO:0000313" key="2">
    <source>
        <dbReference type="EMBL" id="TKR76693.1"/>
    </source>
</evidence>